<dbReference type="PROSITE" id="PS50968">
    <property type="entry name" value="BIOTINYL_LIPOYL"/>
    <property type="match status" value="1"/>
</dbReference>
<dbReference type="EMBL" id="JACLAW010000004">
    <property type="protein sequence ID" value="MBC2665162.1"/>
    <property type="molecule type" value="Genomic_DNA"/>
</dbReference>
<feature type="domain" description="Lipoyl-binding" evidence="3">
    <location>
        <begin position="2"/>
        <end position="77"/>
    </location>
</feature>
<evidence type="ECO:0000313" key="5">
    <source>
        <dbReference type="Proteomes" id="UP000566813"/>
    </source>
</evidence>
<dbReference type="Gene3D" id="2.40.50.100">
    <property type="match status" value="1"/>
</dbReference>
<dbReference type="PROSITE" id="PS00189">
    <property type="entry name" value="LIPOYL"/>
    <property type="match status" value="1"/>
</dbReference>
<keyword evidence="5" id="KW-1185">Reference proteome</keyword>
<dbReference type="Proteomes" id="UP000566813">
    <property type="component" value="Unassembled WGS sequence"/>
</dbReference>
<evidence type="ECO:0000259" key="3">
    <source>
        <dbReference type="PROSITE" id="PS50968"/>
    </source>
</evidence>
<dbReference type="AlphaFoldDB" id="A0A7X1FRF9"/>
<evidence type="ECO:0000313" key="4">
    <source>
        <dbReference type="EMBL" id="MBC2665162.1"/>
    </source>
</evidence>
<dbReference type="InterPro" id="IPR011053">
    <property type="entry name" value="Single_hybrid_motif"/>
</dbReference>
<dbReference type="SUPFAM" id="SSF51230">
    <property type="entry name" value="Single hybrid motif"/>
    <property type="match status" value="1"/>
</dbReference>
<reference evidence="4 5" key="1">
    <citation type="submission" date="2020-08" db="EMBL/GenBank/DDBJ databases">
        <title>The genome sequence of type strain Novosphingobium flavum NBRC 111647.</title>
        <authorList>
            <person name="Liu Y."/>
        </authorList>
    </citation>
    <scope>NUCLEOTIDE SEQUENCE [LARGE SCALE GENOMIC DNA]</scope>
    <source>
        <strain evidence="4 5">NBRC 111647</strain>
    </source>
</reference>
<proteinExistence type="predicted"/>
<comment type="cofactor">
    <cofactor evidence="1">
        <name>(R)-lipoate</name>
        <dbReference type="ChEBI" id="CHEBI:83088"/>
    </cofactor>
</comment>
<evidence type="ECO:0000256" key="1">
    <source>
        <dbReference type="ARBA" id="ARBA00001938"/>
    </source>
</evidence>
<gene>
    <name evidence="4" type="ORF">H7F51_06500</name>
</gene>
<evidence type="ECO:0000256" key="2">
    <source>
        <dbReference type="ARBA" id="ARBA00022823"/>
    </source>
</evidence>
<dbReference type="InterPro" id="IPR000089">
    <property type="entry name" value="Biotin_lipoyl"/>
</dbReference>
<name>A0A7X1FRF9_9SPHN</name>
<keyword evidence="2" id="KW-0450">Lipoyl</keyword>
<accession>A0A7X1FRF9</accession>
<protein>
    <submittedName>
        <fullName evidence="4">2-oxoglutarate dehydrogenase</fullName>
    </submittedName>
</protein>
<dbReference type="InterPro" id="IPR003016">
    <property type="entry name" value="2-oxoA_DH_lipoyl-BS"/>
</dbReference>
<sequence>MIYQLSVPAAVPGVEEIRILEWHGEPGASFESGDLIVELETHKAVVEVRAGQAGVLRSVLADAGDWRQVGLCLAMFSDGADEALPDGETPSDELVVEFDVL</sequence>
<organism evidence="4 5">
    <name type="scientific">Novosphingobium flavum</name>
    <dbReference type="NCBI Taxonomy" id="1778672"/>
    <lineage>
        <taxon>Bacteria</taxon>
        <taxon>Pseudomonadati</taxon>
        <taxon>Pseudomonadota</taxon>
        <taxon>Alphaproteobacteria</taxon>
        <taxon>Sphingomonadales</taxon>
        <taxon>Sphingomonadaceae</taxon>
        <taxon>Novosphingobium</taxon>
    </lineage>
</organism>
<dbReference type="Pfam" id="PF00364">
    <property type="entry name" value="Biotin_lipoyl"/>
    <property type="match status" value="1"/>
</dbReference>
<comment type="caution">
    <text evidence="4">The sequence shown here is derived from an EMBL/GenBank/DDBJ whole genome shotgun (WGS) entry which is preliminary data.</text>
</comment>
<dbReference type="RefSeq" id="WP_185663426.1">
    <property type="nucleotide sequence ID" value="NZ_JACLAW010000004.1"/>
</dbReference>
<dbReference type="CDD" id="cd06849">
    <property type="entry name" value="lipoyl_domain"/>
    <property type="match status" value="1"/>
</dbReference>